<dbReference type="GO" id="GO:0006508">
    <property type="term" value="P:proteolysis"/>
    <property type="evidence" value="ECO:0007669"/>
    <property type="project" value="UniProtKB-KW"/>
</dbReference>
<dbReference type="Gene3D" id="1.10.3810.10">
    <property type="entry name" value="Biosynthetic peptidoglycan transglycosylase-like"/>
    <property type="match status" value="1"/>
</dbReference>
<dbReference type="InterPro" id="IPR001460">
    <property type="entry name" value="PCN-bd_Tpept"/>
</dbReference>
<dbReference type="RefSeq" id="WP_194695965.1">
    <property type="nucleotide sequence ID" value="NZ_JADKPO010000009.1"/>
</dbReference>
<dbReference type="SUPFAM" id="SSF53955">
    <property type="entry name" value="Lysozyme-like"/>
    <property type="match status" value="1"/>
</dbReference>
<keyword evidence="3" id="KW-0121">Carboxypeptidase</keyword>
<dbReference type="InterPro" id="IPR001264">
    <property type="entry name" value="Glyco_trans_51"/>
</dbReference>
<reference evidence="17" key="1">
    <citation type="submission" date="2020-11" db="EMBL/GenBank/DDBJ databases">
        <title>Nocardioides cynanchi sp. nov., isolated from soil of rhizosphere of Cynanchum wilfordii.</title>
        <authorList>
            <person name="Lee J.-S."/>
            <person name="Suh M.K."/>
            <person name="Kim J.-S."/>
        </authorList>
    </citation>
    <scope>NUCLEOTIDE SEQUENCE</scope>
    <source>
        <strain evidence="17">KCTC 19276</strain>
    </source>
</reference>
<sequence>MPRPRSDRLTPPRVLGHVVVMLAVAAVMGLVAAGLAIPFAGVLGVATKQVASGMTNLPEQLETEPLSQRTQMVDEAGNVIATLYDENRVNVPLRSISRKMVKAIVAIEDYRFYQHGALDLKGTLRALITNQANNGVVQGGSSITQQMVKMTLIAQAKGNKKAQAEAIDDTYARKVRELRYAIAFEQHYSKDWILERYLNLAYFGDGAYGIQSAAKHYFNKNAKDLDWGESAVLAGLVKNPTGFDPTNYPDKALERRDIVLDRMAQLSVISDDKAEQLKKKGLGLHVVATQNGCVFSRAPFFCDYVLRRLYADKSLGDTLAERKALIKNGGLTIHTTIDLRMQAAADKSVSDHVYATDHAIGGMAMVEPRTGDVKALSQSRPMGNNRKKGETYLNYVVPKRYGDSAGFQAGSTFKAFVLAAAIEKGISLDTKINAPPKISIPMSEYPTCGGHNFYSTDVWEPENSTKSGTFNLYTGTQQSVNTFYAQLEKQTGLCEPYRLAKEMGIDLTAPDRERVPSFTLGVAETSPLEMATAYATFAGRGLACASRPVTSIEDADGKLLKDYKEDCHQVIQASTADAVNDILRGVQEPGGFGYDNGLALNQPSAGKTGTIQSNMAVWFMGYTPNLSTSAMIAGANDDGTWVTLNGQTVGGTGIGEAFGSTVAGPMWGDAMHVVEQWLADEDFTRPSGVDVAGVLTEIPDTGGMSVQQATSLLESLGFVVELGGYAPSRFAEDTVAYTLPGKGSDVASGTTVTIYQSTGKPPPRPTGGGGGGGTGGGGGGGDGGGTGPGNGHGNGGGKPH</sequence>
<proteinExistence type="inferred from homology"/>
<comment type="similarity">
    <text evidence="1">In the C-terminal section; belongs to the transpeptidase family.</text>
</comment>
<keyword evidence="15" id="KW-1133">Transmembrane helix</keyword>
<dbReference type="PANTHER" id="PTHR32282:SF33">
    <property type="entry name" value="PEPTIDOGLYCAN GLYCOSYLTRANSFERASE"/>
    <property type="match status" value="1"/>
</dbReference>
<keyword evidence="18" id="KW-1185">Reference proteome</keyword>
<evidence type="ECO:0000256" key="2">
    <source>
        <dbReference type="ARBA" id="ARBA00007739"/>
    </source>
</evidence>
<evidence type="ECO:0000256" key="3">
    <source>
        <dbReference type="ARBA" id="ARBA00022645"/>
    </source>
</evidence>
<dbReference type="SMART" id="SM00740">
    <property type="entry name" value="PASTA"/>
    <property type="match status" value="1"/>
</dbReference>
<comment type="similarity">
    <text evidence="2">In the N-terminal section; belongs to the glycosyltransferase 51 family.</text>
</comment>
<evidence type="ECO:0000256" key="6">
    <source>
        <dbReference type="ARBA" id="ARBA00022679"/>
    </source>
</evidence>
<keyword evidence="11" id="KW-0961">Cell wall biogenesis/degradation</keyword>
<dbReference type="PANTHER" id="PTHR32282">
    <property type="entry name" value="BINDING PROTEIN TRANSPEPTIDASE, PUTATIVE-RELATED"/>
    <property type="match status" value="1"/>
</dbReference>
<evidence type="ECO:0000313" key="18">
    <source>
        <dbReference type="Proteomes" id="UP000660668"/>
    </source>
</evidence>
<evidence type="ECO:0000256" key="14">
    <source>
        <dbReference type="SAM" id="MobiDB-lite"/>
    </source>
</evidence>
<evidence type="ECO:0000256" key="7">
    <source>
        <dbReference type="ARBA" id="ARBA00022801"/>
    </source>
</evidence>
<dbReference type="InterPro" id="IPR012338">
    <property type="entry name" value="Beta-lactam/transpept-like"/>
</dbReference>
<organism evidence="17 18">
    <name type="scientific">Nocardioides agariphilus</name>
    <dbReference type="NCBI Taxonomy" id="433664"/>
    <lineage>
        <taxon>Bacteria</taxon>
        <taxon>Bacillati</taxon>
        <taxon>Actinomycetota</taxon>
        <taxon>Actinomycetes</taxon>
        <taxon>Propionibacteriales</taxon>
        <taxon>Nocardioidaceae</taxon>
        <taxon>Nocardioides</taxon>
    </lineage>
</organism>
<keyword evidence="15" id="KW-0812">Transmembrane</keyword>
<dbReference type="Pfam" id="PF00912">
    <property type="entry name" value="Transgly"/>
    <property type="match status" value="1"/>
</dbReference>
<dbReference type="GO" id="GO:0071555">
    <property type="term" value="P:cell wall organization"/>
    <property type="evidence" value="ECO:0007669"/>
    <property type="project" value="UniProtKB-KW"/>
</dbReference>
<dbReference type="GO" id="GO:0008658">
    <property type="term" value="F:penicillin binding"/>
    <property type="evidence" value="ECO:0007669"/>
    <property type="project" value="InterPro"/>
</dbReference>
<protein>
    <submittedName>
        <fullName evidence="17">Transglycosylase domain-containing protein</fullName>
    </submittedName>
</protein>
<evidence type="ECO:0000256" key="12">
    <source>
        <dbReference type="ARBA" id="ARBA00034000"/>
    </source>
</evidence>
<evidence type="ECO:0000256" key="15">
    <source>
        <dbReference type="SAM" id="Phobius"/>
    </source>
</evidence>
<evidence type="ECO:0000256" key="9">
    <source>
        <dbReference type="ARBA" id="ARBA00022984"/>
    </source>
</evidence>
<dbReference type="GO" id="GO:0030288">
    <property type="term" value="C:outer membrane-bounded periplasmic space"/>
    <property type="evidence" value="ECO:0007669"/>
    <property type="project" value="TreeGrafter"/>
</dbReference>
<dbReference type="InterPro" id="IPR005543">
    <property type="entry name" value="PASTA_dom"/>
</dbReference>
<comment type="catalytic activity">
    <reaction evidence="13">
        <text>[GlcNAc-(1-&gt;4)-Mur2Ac(oyl-L-Ala-gamma-D-Glu-L-Lys-D-Ala-D-Ala)](n)-di-trans,octa-cis-undecaprenyl diphosphate + beta-D-GlcNAc-(1-&gt;4)-Mur2Ac(oyl-L-Ala-gamma-D-Glu-L-Lys-D-Ala-D-Ala)-di-trans,octa-cis-undecaprenyl diphosphate = [GlcNAc-(1-&gt;4)-Mur2Ac(oyl-L-Ala-gamma-D-Glu-L-Lys-D-Ala-D-Ala)](n+1)-di-trans,octa-cis-undecaprenyl diphosphate + di-trans,octa-cis-undecaprenyl diphosphate + H(+)</text>
        <dbReference type="Rhea" id="RHEA:23708"/>
        <dbReference type="Rhea" id="RHEA-COMP:9602"/>
        <dbReference type="Rhea" id="RHEA-COMP:9603"/>
        <dbReference type="ChEBI" id="CHEBI:15378"/>
        <dbReference type="ChEBI" id="CHEBI:58405"/>
        <dbReference type="ChEBI" id="CHEBI:60033"/>
        <dbReference type="ChEBI" id="CHEBI:78435"/>
        <dbReference type="EC" id="2.4.99.28"/>
    </reaction>
</comment>
<keyword evidence="7" id="KW-0378">Hydrolase</keyword>
<keyword evidence="4" id="KW-0645">Protease</keyword>
<dbReference type="GO" id="GO:0009002">
    <property type="term" value="F:serine-type D-Ala-D-Ala carboxypeptidase activity"/>
    <property type="evidence" value="ECO:0007669"/>
    <property type="project" value="UniProtKB-EC"/>
</dbReference>
<keyword evidence="8" id="KW-0133">Cell shape</keyword>
<dbReference type="AlphaFoldDB" id="A0A930VPY0"/>
<dbReference type="Gene3D" id="3.30.10.20">
    <property type="match status" value="1"/>
</dbReference>
<feature type="compositionally biased region" description="Gly residues" evidence="14">
    <location>
        <begin position="766"/>
        <end position="800"/>
    </location>
</feature>
<dbReference type="CDD" id="cd06577">
    <property type="entry name" value="PASTA_pknB"/>
    <property type="match status" value="1"/>
</dbReference>
<dbReference type="GO" id="GO:0009252">
    <property type="term" value="P:peptidoglycan biosynthetic process"/>
    <property type="evidence" value="ECO:0007669"/>
    <property type="project" value="UniProtKB-KW"/>
</dbReference>
<keyword evidence="10" id="KW-0511">Multifunctional enzyme</keyword>
<dbReference type="GO" id="GO:0008360">
    <property type="term" value="P:regulation of cell shape"/>
    <property type="evidence" value="ECO:0007669"/>
    <property type="project" value="UniProtKB-KW"/>
</dbReference>
<dbReference type="Pfam" id="PF03793">
    <property type="entry name" value="PASTA"/>
    <property type="match status" value="1"/>
</dbReference>
<keyword evidence="6" id="KW-0808">Transferase</keyword>
<evidence type="ECO:0000256" key="10">
    <source>
        <dbReference type="ARBA" id="ARBA00023268"/>
    </source>
</evidence>
<evidence type="ECO:0000256" key="11">
    <source>
        <dbReference type="ARBA" id="ARBA00023316"/>
    </source>
</evidence>
<evidence type="ECO:0000313" key="17">
    <source>
        <dbReference type="EMBL" id="MBF4767815.1"/>
    </source>
</evidence>
<gene>
    <name evidence="17" type="ORF">ISU10_08565</name>
</gene>
<name>A0A930VPY0_9ACTN</name>
<evidence type="ECO:0000256" key="8">
    <source>
        <dbReference type="ARBA" id="ARBA00022960"/>
    </source>
</evidence>
<dbReference type="EMBL" id="JADKPO010000009">
    <property type="protein sequence ID" value="MBF4767815.1"/>
    <property type="molecule type" value="Genomic_DNA"/>
</dbReference>
<dbReference type="InterPro" id="IPR036950">
    <property type="entry name" value="PBP_transglycosylase"/>
</dbReference>
<keyword evidence="5" id="KW-0328">Glycosyltransferase</keyword>
<dbReference type="Proteomes" id="UP000660668">
    <property type="component" value="Unassembled WGS sequence"/>
</dbReference>
<evidence type="ECO:0000256" key="5">
    <source>
        <dbReference type="ARBA" id="ARBA00022676"/>
    </source>
</evidence>
<feature type="domain" description="PASTA" evidence="16">
    <location>
        <begin position="692"/>
        <end position="758"/>
    </location>
</feature>
<keyword evidence="9" id="KW-0573">Peptidoglycan synthesis</keyword>
<dbReference type="Pfam" id="PF00905">
    <property type="entry name" value="Transpeptidase"/>
    <property type="match status" value="1"/>
</dbReference>
<dbReference type="SUPFAM" id="SSF56601">
    <property type="entry name" value="beta-lactamase/transpeptidase-like"/>
    <property type="match status" value="1"/>
</dbReference>
<comment type="catalytic activity">
    <reaction evidence="12">
        <text>Preferential cleavage: (Ac)2-L-Lys-D-Ala-|-D-Ala. Also transpeptidation of peptidyl-alanyl moieties that are N-acyl substituents of D-alanine.</text>
        <dbReference type="EC" id="3.4.16.4"/>
    </reaction>
</comment>
<dbReference type="FunFam" id="1.10.3810.10:FF:000001">
    <property type="entry name" value="Penicillin-binding protein 1A"/>
    <property type="match status" value="1"/>
</dbReference>
<accession>A0A930VPY0</accession>
<evidence type="ECO:0000259" key="16">
    <source>
        <dbReference type="SMART" id="SM00740"/>
    </source>
</evidence>
<feature type="region of interest" description="Disordered" evidence="14">
    <location>
        <begin position="753"/>
        <end position="800"/>
    </location>
</feature>
<evidence type="ECO:0000256" key="4">
    <source>
        <dbReference type="ARBA" id="ARBA00022670"/>
    </source>
</evidence>
<dbReference type="InterPro" id="IPR050396">
    <property type="entry name" value="Glycosyltr_51/Transpeptidase"/>
</dbReference>
<dbReference type="InterPro" id="IPR023346">
    <property type="entry name" value="Lysozyme-like_dom_sf"/>
</dbReference>
<dbReference type="GO" id="GO:0008955">
    <property type="term" value="F:peptidoglycan glycosyltransferase activity"/>
    <property type="evidence" value="ECO:0007669"/>
    <property type="project" value="UniProtKB-EC"/>
</dbReference>
<keyword evidence="15" id="KW-0472">Membrane</keyword>
<comment type="caution">
    <text evidence="17">The sequence shown here is derived from an EMBL/GenBank/DDBJ whole genome shotgun (WGS) entry which is preliminary data.</text>
</comment>
<feature type="transmembrane region" description="Helical" evidence="15">
    <location>
        <begin position="20"/>
        <end position="46"/>
    </location>
</feature>
<evidence type="ECO:0000256" key="13">
    <source>
        <dbReference type="ARBA" id="ARBA00049902"/>
    </source>
</evidence>
<evidence type="ECO:0000256" key="1">
    <source>
        <dbReference type="ARBA" id="ARBA00007090"/>
    </source>
</evidence>
<dbReference type="Gene3D" id="3.40.710.10">
    <property type="entry name" value="DD-peptidase/beta-lactamase superfamily"/>
    <property type="match status" value="1"/>
</dbReference>